<organism evidence="2 3">
    <name type="scientific">Kitasatospora cystarginea</name>
    <dbReference type="NCBI Taxonomy" id="58350"/>
    <lineage>
        <taxon>Bacteria</taxon>
        <taxon>Bacillati</taxon>
        <taxon>Actinomycetota</taxon>
        <taxon>Actinomycetes</taxon>
        <taxon>Kitasatosporales</taxon>
        <taxon>Streptomycetaceae</taxon>
        <taxon>Kitasatospora</taxon>
    </lineage>
</organism>
<accession>A0ABN3F3H9</accession>
<feature type="transmembrane region" description="Helical" evidence="1">
    <location>
        <begin position="20"/>
        <end position="43"/>
    </location>
</feature>
<keyword evidence="1" id="KW-0812">Transmembrane</keyword>
<name>A0ABN3F3H9_9ACTN</name>
<keyword evidence="1" id="KW-1133">Transmembrane helix</keyword>
<dbReference type="Proteomes" id="UP001500305">
    <property type="component" value="Unassembled WGS sequence"/>
</dbReference>
<keyword evidence="3" id="KW-1185">Reference proteome</keyword>
<evidence type="ECO:0000313" key="3">
    <source>
        <dbReference type="Proteomes" id="UP001500305"/>
    </source>
</evidence>
<evidence type="ECO:0008006" key="4">
    <source>
        <dbReference type="Google" id="ProtNLM"/>
    </source>
</evidence>
<comment type="caution">
    <text evidence="2">The sequence shown here is derived from an EMBL/GenBank/DDBJ whole genome shotgun (WGS) entry which is preliminary data.</text>
</comment>
<gene>
    <name evidence="2" type="ORF">GCM10010430_80830</name>
</gene>
<evidence type="ECO:0000256" key="1">
    <source>
        <dbReference type="SAM" id="Phobius"/>
    </source>
</evidence>
<protein>
    <recommendedName>
        <fullName evidence="4">ABC transporter permease</fullName>
    </recommendedName>
</protein>
<proteinExistence type="predicted"/>
<evidence type="ECO:0000313" key="2">
    <source>
        <dbReference type="EMBL" id="GAA2282998.1"/>
    </source>
</evidence>
<keyword evidence="1" id="KW-0472">Membrane</keyword>
<reference evidence="2 3" key="1">
    <citation type="journal article" date="2019" name="Int. J. Syst. Evol. Microbiol.">
        <title>The Global Catalogue of Microorganisms (GCM) 10K type strain sequencing project: providing services to taxonomists for standard genome sequencing and annotation.</title>
        <authorList>
            <consortium name="The Broad Institute Genomics Platform"/>
            <consortium name="The Broad Institute Genome Sequencing Center for Infectious Disease"/>
            <person name="Wu L."/>
            <person name="Ma J."/>
        </authorList>
    </citation>
    <scope>NUCLEOTIDE SEQUENCE [LARGE SCALE GENOMIC DNA]</scope>
    <source>
        <strain evidence="2 3">JCM 7356</strain>
    </source>
</reference>
<dbReference type="EMBL" id="BAAATR010000112">
    <property type="protein sequence ID" value="GAA2282998.1"/>
    <property type="molecule type" value="Genomic_DNA"/>
</dbReference>
<sequence>MSLGRPADIVTAVTATDRDLGSGLAAGGEAVLAVALALTVLAVRPRLREYR</sequence>